<accession>A0A1D6DUY3</accession>
<organism evidence="1">
    <name type="scientific">Zea mays</name>
    <name type="common">Maize</name>
    <dbReference type="NCBI Taxonomy" id="4577"/>
    <lineage>
        <taxon>Eukaryota</taxon>
        <taxon>Viridiplantae</taxon>
        <taxon>Streptophyta</taxon>
        <taxon>Embryophyta</taxon>
        <taxon>Tracheophyta</taxon>
        <taxon>Spermatophyta</taxon>
        <taxon>Magnoliopsida</taxon>
        <taxon>Liliopsida</taxon>
        <taxon>Poales</taxon>
        <taxon>Poaceae</taxon>
        <taxon>PACMAD clade</taxon>
        <taxon>Panicoideae</taxon>
        <taxon>Andropogonodae</taxon>
        <taxon>Andropogoneae</taxon>
        <taxon>Tripsacinae</taxon>
        <taxon>Zea</taxon>
    </lineage>
</organism>
<sequence>MWSGAPRMAERLELERQATLDGHVPQDLEAGVNSGGAQGLHPVRVRRLPPTTGRFGGMDNIWQQYGDTNQAYGNVTYTPGIDLTLSPGNDLTRFQDSAVVHGPGPIIQIQLDRSRFEEDMKAASKYESEEMAVRSVDQMFGMKSRCLVFVSV</sequence>
<name>A0A1D6DUY3_MAIZE</name>
<proteinExistence type="predicted"/>
<protein>
    <submittedName>
        <fullName evidence="1">Uncharacterized protein</fullName>
    </submittedName>
</protein>
<gene>
    <name evidence="1" type="ORF">ZEAMMB73_Zm00001d001971</name>
</gene>
<dbReference type="EMBL" id="CM007648">
    <property type="protein sequence ID" value="ONM12609.1"/>
    <property type="molecule type" value="Genomic_DNA"/>
</dbReference>
<evidence type="ECO:0000313" key="1">
    <source>
        <dbReference type="EMBL" id="ONM12609.1"/>
    </source>
</evidence>
<dbReference type="AlphaFoldDB" id="A0A1D6DUY3"/>
<reference evidence="1" key="1">
    <citation type="submission" date="2015-12" db="EMBL/GenBank/DDBJ databases">
        <title>Update maize B73 reference genome by single molecule sequencing technologies.</title>
        <authorList>
            <consortium name="Maize Genome Sequencing Project"/>
            <person name="Ware D."/>
        </authorList>
    </citation>
    <scope>NUCLEOTIDE SEQUENCE [LARGE SCALE GENOMIC DNA]</scope>
    <source>
        <tissue evidence="1">Seedling</tissue>
    </source>
</reference>